<dbReference type="Pfam" id="PF01509">
    <property type="entry name" value="TruB_N"/>
    <property type="match status" value="1"/>
</dbReference>
<sequence length="273" mass="30942">MHRLFVAHKPPNLSSNHFLSRLKRKYGVKKAGFSGTLDPFASGCLIIAFGNYTKLFQFLNKTPKRYRATLWVGAKSESLDSERIESVETMLPFHPDSLALIFQNLVGKHVYVPPKFSAKKIDGKRAYALAREDKEVVLAPVEMEIYEATLVQYCHPFMTFEVCVSEGAYVRSIGQMISAKLGFEGALSALERLSEGVFSYENERNLDPLEVIDLPFNTYNPGEADFLDGKVLTKEGFVHQEEGRYLVVFETFFSIIDIAPEGVVYQLNRMERC</sequence>
<reference evidence="8" key="2">
    <citation type="submission" date="2021-02" db="EMBL/GenBank/DDBJ databases">
        <title>Sulfurospirillum tamanensis sp. nov.</title>
        <authorList>
            <person name="Merkel A.Y."/>
        </authorList>
    </citation>
    <scope>NUCLEOTIDE SEQUENCE [LARGE SCALE GENOMIC DNA]</scope>
    <source>
        <strain evidence="8">T05b</strain>
    </source>
</reference>
<dbReference type="PANTHER" id="PTHR13767">
    <property type="entry name" value="TRNA-PSEUDOURIDINE SYNTHASE"/>
    <property type="match status" value="1"/>
</dbReference>
<evidence type="ECO:0000313" key="7">
    <source>
        <dbReference type="EMBL" id="MBN2963916.1"/>
    </source>
</evidence>
<dbReference type="HAMAP" id="MF_01080">
    <property type="entry name" value="TruB_bact"/>
    <property type="match status" value="1"/>
</dbReference>
<comment type="similarity">
    <text evidence="2 5">Belongs to the pseudouridine synthase TruB family. Type 1 subfamily.</text>
</comment>
<evidence type="ECO:0000256" key="3">
    <source>
        <dbReference type="ARBA" id="ARBA00022694"/>
    </source>
</evidence>
<proteinExistence type="inferred from homology"/>
<evidence type="ECO:0000313" key="8">
    <source>
        <dbReference type="Proteomes" id="UP000703590"/>
    </source>
</evidence>
<keyword evidence="4 5" id="KW-0413">Isomerase</keyword>
<dbReference type="Gene3D" id="3.30.2350.10">
    <property type="entry name" value="Pseudouridine synthase"/>
    <property type="match status" value="1"/>
</dbReference>
<evidence type="ECO:0000256" key="2">
    <source>
        <dbReference type="ARBA" id="ARBA00005642"/>
    </source>
</evidence>
<comment type="catalytic activity">
    <reaction evidence="1 5">
        <text>uridine(55) in tRNA = pseudouridine(55) in tRNA</text>
        <dbReference type="Rhea" id="RHEA:42532"/>
        <dbReference type="Rhea" id="RHEA-COMP:10101"/>
        <dbReference type="Rhea" id="RHEA-COMP:10102"/>
        <dbReference type="ChEBI" id="CHEBI:65314"/>
        <dbReference type="ChEBI" id="CHEBI:65315"/>
        <dbReference type="EC" id="5.4.99.25"/>
    </reaction>
</comment>
<evidence type="ECO:0000259" key="6">
    <source>
        <dbReference type="Pfam" id="PF01509"/>
    </source>
</evidence>
<evidence type="ECO:0000256" key="1">
    <source>
        <dbReference type="ARBA" id="ARBA00000385"/>
    </source>
</evidence>
<comment type="function">
    <text evidence="5">Responsible for synthesis of pseudouridine from uracil-55 in the psi GC loop of transfer RNAs.</text>
</comment>
<keyword evidence="3 5" id="KW-0819">tRNA processing</keyword>
<dbReference type="SUPFAM" id="SSF55120">
    <property type="entry name" value="Pseudouridine synthase"/>
    <property type="match status" value="1"/>
</dbReference>
<accession>A0ABS2WQF4</accession>
<name>A0ABS2WQF4_9BACT</name>
<organism evidence="7 8">
    <name type="scientific">Sulfurospirillum tamanense</name>
    <dbReference type="NCBI Taxonomy" id="2813362"/>
    <lineage>
        <taxon>Bacteria</taxon>
        <taxon>Pseudomonadati</taxon>
        <taxon>Campylobacterota</taxon>
        <taxon>Epsilonproteobacteria</taxon>
        <taxon>Campylobacterales</taxon>
        <taxon>Sulfurospirillaceae</taxon>
        <taxon>Sulfurospirillum</taxon>
    </lineage>
</organism>
<dbReference type="InterPro" id="IPR014780">
    <property type="entry name" value="tRNA_psdUridine_synth_TruB"/>
</dbReference>
<evidence type="ECO:0000256" key="5">
    <source>
        <dbReference type="HAMAP-Rule" id="MF_01080"/>
    </source>
</evidence>
<gene>
    <name evidence="5 7" type="primary">truB</name>
    <name evidence="7" type="ORF">JWV37_03900</name>
</gene>
<keyword evidence="8" id="KW-1185">Reference proteome</keyword>
<comment type="caution">
    <text evidence="7">The sequence shown here is derived from an EMBL/GenBank/DDBJ whole genome shotgun (WGS) entry which is preliminary data.</text>
</comment>
<dbReference type="RefSeq" id="WP_205458458.1">
    <property type="nucleotide sequence ID" value="NZ_JAFHKK010000005.1"/>
</dbReference>
<feature type="active site" description="Nucleophile" evidence="5">
    <location>
        <position position="38"/>
    </location>
</feature>
<protein>
    <recommendedName>
        <fullName evidence="5">tRNA pseudouridine synthase B</fullName>
        <ecNumber evidence="5">5.4.99.25</ecNumber>
    </recommendedName>
    <alternativeName>
        <fullName evidence="5">tRNA pseudouridine(55) synthase</fullName>
        <shortName evidence="5">Psi55 synthase</shortName>
    </alternativeName>
    <alternativeName>
        <fullName evidence="5">tRNA pseudouridylate synthase</fullName>
    </alternativeName>
    <alternativeName>
        <fullName evidence="5">tRNA-uridine isomerase</fullName>
    </alternativeName>
</protein>
<dbReference type="InterPro" id="IPR002501">
    <property type="entry name" value="PsdUridine_synth_N"/>
</dbReference>
<dbReference type="PANTHER" id="PTHR13767:SF2">
    <property type="entry name" value="PSEUDOURIDYLATE SYNTHASE TRUB1"/>
    <property type="match status" value="1"/>
</dbReference>
<dbReference type="Proteomes" id="UP000703590">
    <property type="component" value="Unassembled WGS sequence"/>
</dbReference>
<dbReference type="InterPro" id="IPR020103">
    <property type="entry name" value="PsdUridine_synth_cat_dom_sf"/>
</dbReference>
<feature type="domain" description="Pseudouridine synthase II N-terminal" evidence="6">
    <location>
        <begin position="23"/>
        <end position="170"/>
    </location>
</feature>
<dbReference type="EC" id="5.4.99.25" evidence="5"/>
<reference evidence="7 8" key="1">
    <citation type="submission" date="2021-02" db="EMBL/GenBank/DDBJ databases">
        <title>Sulfurospirillum tamanensis sp. nov.</title>
        <authorList>
            <person name="Frolova A."/>
            <person name="Merkel A."/>
            <person name="Slobodkin A."/>
        </authorList>
    </citation>
    <scope>NUCLEOTIDE SEQUENCE [LARGE SCALE GENOMIC DNA]</scope>
    <source>
        <strain evidence="7 8">T05b</strain>
    </source>
</reference>
<reference evidence="7 8" key="3">
    <citation type="submission" date="2021-02" db="EMBL/GenBank/DDBJ databases">
        <authorList>
            <person name="Merkel A.Y."/>
        </authorList>
    </citation>
    <scope>NUCLEOTIDE SEQUENCE [LARGE SCALE GENOMIC DNA]</scope>
    <source>
        <strain evidence="7 8">T05b</strain>
    </source>
</reference>
<dbReference type="EMBL" id="JAFHKK010000005">
    <property type="protein sequence ID" value="MBN2963916.1"/>
    <property type="molecule type" value="Genomic_DNA"/>
</dbReference>
<evidence type="ECO:0000256" key="4">
    <source>
        <dbReference type="ARBA" id="ARBA00023235"/>
    </source>
</evidence>